<reference evidence="1 2" key="1">
    <citation type="submission" date="2016-10" db="EMBL/GenBank/DDBJ databases">
        <authorList>
            <person name="de Groot N.N."/>
        </authorList>
    </citation>
    <scope>NUCLEOTIDE SEQUENCE [LARGE SCALE GENOMIC DNA]</scope>
    <source>
        <strain evidence="1 2">DSM 24015</strain>
    </source>
</reference>
<keyword evidence="2" id="KW-1185">Reference proteome</keyword>
<name>A0A1G6YVF6_9FLAO</name>
<protein>
    <recommendedName>
        <fullName evidence="3">Outer membrane protein beta-barrel family protein</fullName>
    </recommendedName>
</protein>
<dbReference type="Proteomes" id="UP000198517">
    <property type="component" value="Unassembled WGS sequence"/>
</dbReference>
<dbReference type="AlphaFoldDB" id="A0A1G6YVF6"/>
<organism evidence="1 2">
    <name type="scientific">Riemerella columbipharyngis</name>
    <dbReference type="NCBI Taxonomy" id="1071918"/>
    <lineage>
        <taxon>Bacteria</taxon>
        <taxon>Pseudomonadati</taxon>
        <taxon>Bacteroidota</taxon>
        <taxon>Flavobacteriia</taxon>
        <taxon>Flavobacteriales</taxon>
        <taxon>Weeksellaceae</taxon>
        <taxon>Riemerella</taxon>
    </lineage>
</organism>
<gene>
    <name evidence="1" type="ORF">SAMN05421544_101272</name>
</gene>
<proteinExistence type="predicted"/>
<dbReference type="STRING" id="1071918.SAMN05421544_101272"/>
<sequence length="304" mass="35465">MEKAQVPSIPENRYLMNNVHYLSANFLTSPFKDKDWEAKVNASYSNNAIEREDYRELVYGDDRFSSRIKNHFYNNRARGEVVFTKNADKGFFKNVTTWNSFWDDSRAFAQKYEAQRDRESHQSNHLPTSSFENSLSAIIPIKEKLLNVRSYINVKNDRQSLIAFPANYSIQRLSQAGNYEDLKQDLSIKNVDFENHASMSFSLGRWTFSPGVGLNINRHHLQSQLYGINGNFVAPLDVDYQNNMEWNDANTTTQVEVNYKNNAFSFYATLPVNFYTIHYKKLLRSGKNRTINKTVFEPDFFCKL</sequence>
<evidence type="ECO:0008006" key="3">
    <source>
        <dbReference type="Google" id="ProtNLM"/>
    </source>
</evidence>
<evidence type="ECO:0000313" key="2">
    <source>
        <dbReference type="Proteomes" id="UP000198517"/>
    </source>
</evidence>
<accession>A0A1G6YVF6</accession>
<dbReference type="EMBL" id="FNAS01000001">
    <property type="protein sequence ID" value="SDD94033.1"/>
    <property type="molecule type" value="Genomic_DNA"/>
</dbReference>
<evidence type="ECO:0000313" key="1">
    <source>
        <dbReference type="EMBL" id="SDD94033.1"/>
    </source>
</evidence>